<gene>
    <name evidence="4" type="ORF">ACFO3J_30170</name>
</gene>
<dbReference type="InterPro" id="IPR028345">
    <property type="entry name" value="Antibiotic_NAT-like"/>
</dbReference>
<proteinExistence type="inferred from homology"/>
<dbReference type="RefSeq" id="WP_386436117.1">
    <property type="nucleotide sequence ID" value="NZ_JBHSBB010000029.1"/>
</dbReference>
<comment type="similarity">
    <text evidence="1">Belongs to the antibiotic N-acetyltransferase family.</text>
</comment>
<dbReference type="EMBL" id="JBHSBB010000029">
    <property type="protein sequence ID" value="MFC4035705.1"/>
    <property type="molecule type" value="Genomic_DNA"/>
</dbReference>
<keyword evidence="2" id="KW-0808">Transferase</keyword>
<dbReference type="InterPro" id="IPR003679">
    <property type="entry name" value="Amioglycoside_AcTrfase"/>
</dbReference>
<keyword evidence="5" id="KW-1185">Reference proteome</keyword>
<evidence type="ECO:0000256" key="3">
    <source>
        <dbReference type="ARBA" id="ARBA00023315"/>
    </source>
</evidence>
<organism evidence="4 5">
    <name type="scientific">Streptomyces polygonati</name>
    <dbReference type="NCBI Taxonomy" id="1617087"/>
    <lineage>
        <taxon>Bacteria</taxon>
        <taxon>Bacillati</taxon>
        <taxon>Actinomycetota</taxon>
        <taxon>Actinomycetes</taxon>
        <taxon>Kitasatosporales</taxon>
        <taxon>Streptomycetaceae</taxon>
        <taxon>Streptomyces</taxon>
    </lineage>
</organism>
<accession>A0ABV8HUP0</accession>
<dbReference type="PANTHER" id="PTHR11104">
    <property type="entry name" value="AMINOGLYCOSIDE N3-ACETYLTRANSFERASE"/>
    <property type="match status" value="1"/>
</dbReference>
<reference evidence="5" key="1">
    <citation type="journal article" date="2019" name="Int. J. Syst. Evol. Microbiol.">
        <title>The Global Catalogue of Microorganisms (GCM) 10K type strain sequencing project: providing services to taxonomists for standard genome sequencing and annotation.</title>
        <authorList>
            <consortium name="The Broad Institute Genomics Platform"/>
            <consortium name="The Broad Institute Genome Sequencing Center for Infectious Disease"/>
            <person name="Wu L."/>
            <person name="Ma J."/>
        </authorList>
    </citation>
    <scope>NUCLEOTIDE SEQUENCE [LARGE SCALE GENOMIC DNA]</scope>
    <source>
        <strain evidence="5">CGMCC 4.7237</strain>
    </source>
</reference>
<evidence type="ECO:0000256" key="1">
    <source>
        <dbReference type="ARBA" id="ARBA00006383"/>
    </source>
</evidence>
<dbReference type="Proteomes" id="UP001595765">
    <property type="component" value="Unassembled WGS sequence"/>
</dbReference>
<evidence type="ECO:0000313" key="5">
    <source>
        <dbReference type="Proteomes" id="UP001595765"/>
    </source>
</evidence>
<evidence type="ECO:0000313" key="4">
    <source>
        <dbReference type="EMBL" id="MFC4035705.1"/>
    </source>
</evidence>
<protein>
    <submittedName>
        <fullName evidence="4">Aminoglycoside N(3)-acetyltransferase</fullName>
    </submittedName>
</protein>
<dbReference type="SUPFAM" id="SSF110710">
    <property type="entry name" value="TTHA0583/YokD-like"/>
    <property type="match status" value="1"/>
</dbReference>
<sequence>MFTEESLTADLRRLGVGGARALLMHSSLRSVGLVRGGSLTVVRALRRALGPGGTLVVPTFTEGNSLTSRTHRRMTAGLTDSQTLAYRERMEPFDSASTPSYGMGRIAEEVRTTAGALRSRHPQTSFAAIGPLAARVTTGHPLDCLLGERSPLGRLYDNGAQILLLGVGFEVCSAFHLSEYRVPAPVRRPYYCKVATEDGPRWIDFSDVDLDDRDFGEVGQWVETLPHRGHGLVLRGRVGDADARLLPLVPAVDAAASWMTTCRSTAGQLSGEGDRA</sequence>
<name>A0ABV8HUP0_9ACTN</name>
<dbReference type="Pfam" id="PF02522">
    <property type="entry name" value="Antibiotic_NAT"/>
    <property type="match status" value="1"/>
</dbReference>
<evidence type="ECO:0000256" key="2">
    <source>
        <dbReference type="ARBA" id="ARBA00022679"/>
    </source>
</evidence>
<keyword evidence="3" id="KW-0012">Acyltransferase</keyword>
<comment type="caution">
    <text evidence="4">The sequence shown here is derived from an EMBL/GenBank/DDBJ whole genome shotgun (WGS) entry which is preliminary data.</text>
</comment>
<dbReference type="PANTHER" id="PTHR11104:SF0">
    <property type="entry name" value="SPBETA PROPHAGE-DERIVED AMINOGLYCOSIDE N(3')-ACETYLTRANSFERASE-LIKE PROTEIN YOKD"/>
    <property type="match status" value="1"/>
</dbReference>